<dbReference type="Proteomes" id="UP000304953">
    <property type="component" value="Unassembled WGS sequence"/>
</dbReference>
<name>A0AC61RUT4_9FIRM</name>
<evidence type="ECO:0000313" key="1">
    <source>
        <dbReference type="EMBL" id="TGY95421.1"/>
    </source>
</evidence>
<keyword evidence="2" id="KW-1185">Reference proteome</keyword>
<comment type="caution">
    <text evidence="1">The sequence shown here is derived from an EMBL/GenBank/DDBJ whole genome shotgun (WGS) entry which is preliminary data.</text>
</comment>
<dbReference type="EMBL" id="SRYA01000029">
    <property type="protein sequence ID" value="TGY95421.1"/>
    <property type="molecule type" value="Genomic_DNA"/>
</dbReference>
<reference evidence="1" key="1">
    <citation type="submission" date="2019-04" db="EMBL/GenBank/DDBJ databases">
        <title>Microbes associate with the intestines of laboratory mice.</title>
        <authorList>
            <person name="Navarre W."/>
            <person name="Wong E."/>
            <person name="Huang K."/>
            <person name="Tropini C."/>
            <person name="Ng K."/>
            <person name="Yu B."/>
        </authorList>
    </citation>
    <scope>NUCLEOTIDE SEQUENCE</scope>
    <source>
        <strain evidence="1">NM01_1-7b</strain>
    </source>
</reference>
<organism evidence="1 2">
    <name type="scientific">Petralouisia muris</name>
    <dbReference type="NCBI Taxonomy" id="3032872"/>
    <lineage>
        <taxon>Bacteria</taxon>
        <taxon>Bacillati</taxon>
        <taxon>Bacillota</taxon>
        <taxon>Clostridia</taxon>
        <taxon>Lachnospirales</taxon>
        <taxon>Lachnospiraceae</taxon>
        <taxon>Petralouisia</taxon>
    </lineage>
</organism>
<gene>
    <name evidence="1" type="primary">spoIIIAA</name>
    <name evidence="1" type="ORF">E5329_14735</name>
</gene>
<proteinExistence type="predicted"/>
<evidence type="ECO:0000313" key="2">
    <source>
        <dbReference type="Proteomes" id="UP000304953"/>
    </source>
</evidence>
<accession>A0AC61RUT4</accession>
<sequence length="318" mass="36323">MEEIIRVFPGALRELCRKSFEENREPEEIRLRAGQPVMVSGRGTEWFWSREGCLVREERFHWANSSNLYFWTEQDMKETLARMSQYSMYALEEEIRNGFFTIQGGHRIGVAGKTVCEQGKITAIRNISSLNIRVARQKKDCAKELLPWLCRTGGIYNTLLLSPPGVGKTTMLRDCIRLLSEGTKVLPGEKIGLVDERGEVAASFFGIPQNDLGCRTDVLDACPKAEGMRLLIRSMSPQIIAVDELGKKEDCLAVEEVLHCGCRILGTMHAGSIQELQEKMYLKRWLKREYFERFVLLSLGEKGERRFSVYDGKLQKLC</sequence>
<protein>
    <submittedName>
        <fullName evidence="1">Stage III sporulation protein AA</fullName>
    </submittedName>
</protein>